<evidence type="ECO:0000313" key="2">
    <source>
        <dbReference type="EMBL" id="KRO68211.1"/>
    </source>
</evidence>
<dbReference type="GO" id="GO:0003723">
    <property type="term" value="F:RNA binding"/>
    <property type="evidence" value="ECO:0007669"/>
    <property type="project" value="UniProtKB-UniRule"/>
</dbReference>
<protein>
    <recommendedName>
        <fullName evidence="1">Ribosomal RNA large subunit methyltransferase J</fullName>
        <ecNumber evidence="1">2.1.1.266</ecNumber>
    </recommendedName>
    <alternativeName>
        <fullName evidence="1">23S rRNA (adenine(2030)-N6)-methyltransferase</fullName>
    </alternativeName>
    <alternativeName>
        <fullName evidence="1">23S rRNA m6A2030 methyltransferase</fullName>
    </alternativeName>
</protein>
<keyword evidence="1" id="KW-0698">rRNA processing</keyword>
<feature type="binding site" evidence="1">
    <location>
        <position position="19"/>
    </location>
    <ligand>
        <name>S-adenosyl-L-methionine</name>
        <dbReference type="ChEBI" id="CHEBI:59789"/>
    </ligand>
</feature>
<dbReference type="GO" id="GO:0036307">
    <property type="term" value="F:23S rRNA (adenine(2030)-N(6))-methyltransferase activity"/>
    <property type="evidence" value="ECO:0007669"/>
    <property type="project" value="UniProtKB-UniRule"/>
</dbReference>
<dbReference type="PANTHER" id="PTHR37426">
    <property type="entry name" value="RIBOSOMAL RNA LARGE SUBUNIT METHYLTRANSFERASE J"/>
    <property type="match status" value="1"/>
</dbReference>
<sequence length="274" mass="30456">MLSYRHGYHAGGFADLLKHAVLSLIIEYLKRKPAPIRYIDTHAGGGLYDIGGEMAAKTGEFAQGVGSLEFEDFPAQLQVYGKLIESYLSQERYPGSPLIAADLLRPQDELKLFELHSTEAPRLQALFARDRRVRVSPTNGFLGLLPLLPVQHARALVLIDPSYELGADYTDVVTSLKAAYLRMSNGVFALWYPVIDGAPHLPMLNSIKAFVDSKLWQFELAVRDESVRGKMSSTGMLVINPPWTLATDLNEAFRTITQQLPFDSVKFSAECVLN</sequence>
<comment type="catalytic activity">
    <reaction evidence="1">
        <text>adenosine(2030) in 23S rRNA + S-adenosyl-L-methionine = N(6)-methyladenosine(2030) in 23S rRNA + S-adenosyl-L-homocysteine + H(+)</text>
        <dbReference type="Rhea" id="RHEA:43736"/>
        <dbReference type="Rhea" id="RHEA-COMP:10668"/>
        <dbReference type="Rhea" id="RHEA-COMP:10669"/>
        <dbReference type="ChEBI" id="CHEBI:15378"/>
        <dbReference type="ChEBI" id="CHEBI:57856"/>
        <dbReference type="ChEBI" id="CHEBI:59789"/>
        <dbReference type="ChEBI" id="CHEBI:74411"/>
        <dbReference type="ChEBI" id="CHEBI:74449"/>
        <dbReference type="EC" id="2.1.1.266"/>
    </reaction>
</comment>
<feature type="binding site" evidence="1">
    <location>
        <position position="160"/>
    </location>
    <ligand>
        <name>S-adenosyl-L-methionine</name>
        <dbReference type="ChEBI" id="CHEBI:59789"/>
    </ligand>
</feature>
<organism evidence="2 3">
    <name type="scientific">OM182 bacterium BACL3 MAG-120507-bin80</name>
    <dbReference type="NCBI Taxonomy" id="1655577"/>
    <lineage>
        <taxon>Bacteria</taxon>
        <taxon>Pseudomonadati</taxon>
        <taxon>Pseudomonadota</taxon>
        <taxon>Gammaproteobacteria</taxon>
        <taxon>OMG group</taxon>
        <taxon>OM182 clade</taxon>
    </lineage>
</organism>
<dbReference type="EMBL" id="LIBB01000541">
    <property type="protein sequence ID" value="KRO68211.1"/>
    <property type="molecule type" value="Genomic_DNA"/>
</dbReference>
<dbReference type="SUPFAM" id="SSF53335">
    <property type="entry name" value="S-adenosyl-L-methionine-dependent methyltransferases"/>
    <property type="match status" value="1"/>
</dbReference>
<feature type="binding site" evidence="1">
    <location>
        <position position="114"/>
    </location>
    <ligand>
        <name>S-adenosyl-L-methionine</name>
        <dbReference type="ChEBI" id="CHEBI:59789"/>
    </ligand>
</feature>
<accession>A0A0R2S6L7</accession>
<gene>
    <name evidence="1" type="primary">rlmJ</name>
    <name evidence="2" type="ORF">ABR69_12455</name>
</gene>
<dbReference type="InterPro" id="IPR029063">
    <property type="entry name" value="SAM-dependent_MTases_sf"/>
</dbReference>
<dbReference type="Gene3D" id="3.40.50.150">
    <property type="entry name" value="Vaccinia Virus protein VP39"/>
    <property type="match status" value="1"/>
</dbReference>
<feature type="binding site" evidence="1">
    <location>
        <position position="42"/>
    </location>
    <ligand>
        <name>S-adenosyl-L-methionine</name>
        <dbReference type="ChEBI" id="CHEBI:59789"/>
    </ligand>
</feature>
<keyword evidence="1" id="KW-0808">Transferase</keyword>
<comment type="function">
    <text evidence="1">Specifically methylates the adenine in position 2030 of 23S rRNA.</text>
</comment>
<dbReference type="Pfam" id="PF04378">
    <property type="entry name" value="RsmJ"/>
    <property type="match status" value="1"/>
</dbReference>
<evidence type="ECO:0000313" key="3">
    <source>
        <dbReference type="Proteomes" id="UP000051934"/>
    </source>
</evidence>
<keyword evidence="1" id="KW-0694">RNA-binding</keyword>
<comment type="subunit">
    <text evidence="1">Monomer.</text>
</comment>
<feature type="binding site" evidence="1">
    <location>
        <begin position="139"/>
        <end position="140"/>
    </location>
    <ligand>
        <name>S-adenosyl-L-methionine</name>
        <dbReference type="ChEBI" id="CHEBI:59789"/>
    </ligand>
</feature>
<dbReference type="AlphaFoldDB" id="A0A0R2S6L7"/>
<dbReference type="InterPro" id="IPR007473">
    <property type="entry name" value="RlmJ"/>
</dbReference>
<feature type="binding site" evidence="1">
    <location>
        <position position="96"/>
    </location>
    <ligand>
        <name>S-adenosyl-L-methionine</name>
        <dbReference type="ChEBI" id="CHEBI:59789"/>
    </ligand>
</feature>
<dbReference type="Proteomes" id="UP000051934">
    <property type="component" value="Unassembled WGS sequence"/>
</dbReference>
<dbReference type="HAMAP" id="MF_00934">
    <property type="entry name" value="23SrRNA_methyltr_J"/>
    <property type="match status" value="1"/>
</dbReference>
<comment type="caution">
    <text evidence="2">The sequence shown here is derived from an EMBL/GenBank/DDBJ whole genome shotgun (WGS) entry which is preliminary data.</text>
</comment>
<name>A0A0R2S6L7_9GAMM</name>
<feature type="site" description="Interaction with substrate rRNA" evidence="1">
    <location>
        <position position="4"/>
    </location>
</feature>
<dbReference type="GO" id="GO:0070475">
    <property type="term" value="P:rRNA base methylation"/>
    <property type="evidence" value="ECO:0007669"/>
    <property type="project" value="UniProtKB-UniRule"/>
</dbReference>
<dbReference type="EC" id="2.1.1.266" evidence="1"/>
<reference evidence="2 3" key="1">
    <citation type="submission" date="2015-10" db="EMBL/GenBank/DDBJ databases">
        <title>Metagenome-Assembled Genomes uncover a global brackish microbiome.</title>
        <authorList>
            <person name="Hugerth L.W."/>
            <person name="Larsson J."/>
            <person name="Alneberg J."/>
            <person name="Lindh M.V."/>
            <person name="Legrand C."/>
            <person name="Pinhassi J."/>
            <person name="Andersson A.F."/>
        </authorList>
    </citation>
    <scope>NUCLEOTIDE SEQUENCE [LARGE SCALE GENOMIC DNA]</scope>
    <source>
        <strain evidence="2">BACL4 MAG-120507-bin80</strain>
    </source>
</reference>
<keyword evidence="1" id="KW-0949">S-adenosyl-L-methionine</keyword>
<dbReference type="PANTHER" id="PTHR37426:SF1">
    <property type="entry name" value="RIBOSOMAL RNA LARGE SUBUNIT METHYLTRANSFERASE J"/>
    <property type="match status" value="1"/>
</dbReference>
<proteinExistence type="inferred from homology"/>
<feature type="active site" description="Proton acceptor" evidence="1">
    <location>
        <position position="160"/>
    </location>
</feature>
<evidence type="ECO:0000256" key="1">
    <source>
        <dbReference type="HAMAP-Rule" id="MF_00934"/>
    </source>
</evidence>
<comment type="similarity">
    <text evidence="1">Belongs to the RlmJ family.</text>
</comment>
<dbReference type="GO" id="GO:0005829">
    <property type="term" value="C:cytosol"/>
    <property type="evidence" value="ECO:0007669"/>
    <property type="project" value="TreeGrafter"/>
</dbReference>
<keyword evidence="1" id="KW-0489">Methyltransferase</keyword>